<name>A0ABS8VIR9_DATST</name>
<sequence>AKDGPARRFGEKVIEPHGLTWFNTPKEAKYSLENGIDDGCLELEFLAIQDKIRELGVGYIFNEPE</sequence>
<dbReference type="Proteomes" id="UP000823775">
    <property type="component" value="Unassembled WGS sequence"/>
</dbReference>
<keyword evidence="2" id="KW-1185">Reference proteome</keyword>
<proteinExistence type="predicted"/>
<reference evidence="1 2" key="1">
    <citation type="journal article" date="2021" name="BMC Genomics">
        <title>Datura genome reveals duplications of psychoactive alkaloid biosynthetic genes and high mutation rate following tissue culture.</title>
        <authorList>
            <person name="Rajewski A."/>
            <person name="Carter-House D."/>
            <person name="Stajich J."/>
            <person name="Litt A."/>
        </authorList>
    </citation>
    <scope>NUCLEOTIDE SEQUENCE [LARGE SCALE GENOMIC DNA]</scope>
    <source>
        <strain evidence="1">AR-01</strain>
    </source>
</reference>
<evidence type="ECO:0000313" key="1">
    <source>
        <dbReference type="EMBL" id="MCD9646246.1"/>
    </source>
</evidence>
<feature type="non-terminal residue" evidence="1">
    <location>
        <position position="1"/>
    </location>
</feature>
<comment type="caution">
    <text evidence="1">The sequence shown here is derived from an EMBL/GenBank/DDBJ whole genome shotgun (WGS) entry which is preliminary data.</text>
</comment>
<dbReference type="EMBL" id="JACEIK010004729">
    <property type="protein sequence ID" value="MCD9646246.1"/>
    <property type="molecule type" value="Genomic_DNA"/>
</dbReference>
<feature type="non-terminal residue" evidence="1">
    <location>
        <position position="65"/>
    </location>
</feature>
<gene>
    <name evidence="1" type="ORF">HAX54_035935</name>
</gene>
<organism evidence="1 2">
    <name type="scientific">Datura stramonium</name>
    <name type="common">Jimsonweed</name>
    <name type="synonym">Common thornapple</name>
    <dbReference type="NCBI Taxonomy" id="4076"/>
    <lineage>
        <taxon>Eukaryota</taxon>
        <taxon>Viridiplantae</taxon>
        <taxon>Streptophyta</taxon>
        <taxon>Embryophyta</taxon>
        <taxon>Tracheophyta</taxon>
        <taxon>Spermatophyta</taxon>
        <taxon>Magnoliopsida</taxon>
        <taxon>eudicotyledons</taxon>
        <taxon>Gunneridae</taxon>
        <taxon>Pentapetalae</taxon>
        <taxon>asterids</taxon>
        <taxon>lamiids</taxon>
        <taxon>Solanales</taxon>
        <taxon>Solanaceae</taxon>
        <taxon>Solanoideae</taxon>
        <taxon>Datureae</taxon>
        <taxon>Datura</taxon>
    </lineage>
</organism>
<evidence type="ECO:0000313" key="2">
    <source>
        <dbReference type="Proteomes" id="UP000823775"/>
    </source>
</evidence>
<protein>
    <submittedName>
        <fullName evidence="1">Uncharacterized protein</fullName>
    </submittedName>
</protein>
<accession>A0ABS8VIR9</accession>